<dbReference type="Gene3D" id="3.30.160.20">
    <property type="match status" value="1"/>
</dbReference>
<dbReference type="SUPFAM" id="SSF75620">
    <property type="entry name" value="Release factor"/>
    <property type="match status" value="1"/>
</dbReference>
<dbReference type="PANTHER" id="PTHR43804:SF9">
    <property type="entry name" value="PEPTIDE CHAIN RELEASE FACTOR HOMOLOG-RELATED"/>
    <property type="match status" value="1"/>
</dbReference>
<name>A0ABS1C0B3_9BACT</name>
<dbReference type="InterPro" id="IPR045853">
    <property type="entry name" value="Pep_chain_release_fac_I_sf"/>
</dbReference>
<sequence>MEAYMIQISAGRGPEECCRVVARVLEIFLKEARSQNLAAEVVASVPGNLNGTLLSALVQVKGAGTTAFLQTWTGTIQWIAPSPYRKYHKRKNWFVGLQAFEVARLARWQNQDVQYETLRASGPGGQHVNKTESAVRARHLPSGITVVASERRSQFQNKAEALERLKAKVNLWQVEQAATKAQNQWEQHLSLERGNAVRTFNERL</sequence>
<dbReference type="InterPro" id="IPR050057">
    <property type="entry name" value="Prokaryotic/Mito_RF"/>
</dbReference>
<dbReference type="EMBL" id="JAEHFX010000002">
    <property type="protein sequence ID" value="MBK0402606.1"/>
    <property type="molecule type" value="Genomic_DNA"/>
</dbReference>
<accession>A0ABS1C0B3</accession>
<protein>
    <submittedName>
        <fullName evidence="3">Peptide chain release factor H</fullName>
    </submittedName>
</protein>
<comment type="caution">
    <text evidence="3">The sequence shown here is derived from an EMBL/GenBank/DDBJ whole genome shotgun (WGS) entry which is preliminary data.</text>
</comment>
<dbReference type="InterPro" id="IPR000352">
    <property type="entry name" value="Pep_chain_release_fac_I"/>
</dbReference>
<dbReference type="Gene3D" id="3.30.70.1660">
    <property type="match status" value="1"/>
</dbReference>
<dbReference type="InterPro" id="IPR017509">
    <property type="entry name" value="PrfH"/>
</dbReference>
<evidence type="ECO:0000256" key="1">
    <source>
        <dbReference type="ARBA" id="ARBA00010835"/>
    </source>
</evidence>
<comment type="similarity">
    <text evidence="1">Belongs to the prokaryotic/mitochondrial release factor family.</text>
</comment>
<dbReference type="NCBIfam" id="TIGR03072">
    <property type="entry name" value="release_prfH"/>
    <property type="match status" value="1"/>
</dbReference>
<organism evidence="3 4">
    <name type="scientific">Adhaeribacter terrigena</name>
    <dbReference type="NCBI Taxonomy" id="2793070"/>
    <lineage>
        <taxon>Bacteria</taxon>
        <taxon>Pseudomonadati</taxon>
        <taxon>Bacteroidota</taxon>
        <taxon>Cytophagia</taxon>
        <taxon>Cytophagales</taxon>
        <taxon>Hymenobacteraceae</taxon>
        <taxon>Adhaeribacter</taxon>
    </lineage>
</organism>
<dbReference type="Pfam" id="PF00472">
    <property type="entry name" value="RF-1"/>
    <property type="match status" value="1"/>
</dbReference>
<evidence type="ECO:0000313" key="3">
    <source>
        <dbReference type="EMBL" id="MBK0402606.1"/>
    </source>
</evidence>
<dbReference type="PROSITE" id="PS00745">
    <property type="entry name" value="RF_PROK_I"/>
    <property type="match status" value="1"/>
</dbReference>
<proteinExistence type="inferred from homology"/>
<reference evidence="3 4" key="1">
    <citation type="submission" date="2020-12" db="EMBL/GenBank/DDBJ databases">
        <title>Bacterial novel species Adhaeribacter sp. BT258 isolated from soil.</title>
        <authorList>
            <person name="Jung H.-Y."/>
        </authorList>
    </citation>
    <scope>NUCLEOTIDE SEQUENCE [LARGE SCALE GENOMIC DNA]</scope>
    <source>
        <strain evidence="3 4">BT258</strain>
    </source>
</reference>
<keyword evidence="4" id="KW-1185">Reference proteome</keyword>
<dbReference type="PANTHER" id="PTHR43804">
    <property type="entry name" value="LD18447P"/>
    <property type="match status" value="1"/>
</dbReference>
<dbReference type="Proteomes" id="UP000644147">
    <property type="component" value="Unassembled WGS sequence"/>
</dbReference>
<gene>
    <name evidence="3" type="ORF">I5M27_06390</name>
</gene>
<evidence type="ECO:0000313" key="4">
    <source>
        <dbReference type="Proteomes" id="UP000644147"/>
    </source>
</evidence>
<dbReference type="RefSeq" id="WP_200505348.1">
    <property type="nucleotide sequence ID" value="NZ_JAEHFX010000002.1"/>
</dbReference>
<evidence type="ECO:0000259" key="2">
    <source>
        <dbReference type="PROSITE" id="PS00745"/>
    </source>
</evidence>
<feature type="domain" description="Prokaryotic-type class I peptide chain release factors" evidence="2">
    <location>
        <begin position="119"/>
        <end position="135"/>
    </location>
</feature>